<gene>
    <name evidence="1" type="ORF">CLUMA_CG017875</name>
</gene>
<name>A0A1J1J081_9DIPT</name>
<evidence type="ECO:0000313" key="2">
    <source>
        <dbReference type="Proteomes" id="UP000183832"/>
    </source>
</evidence>
<sequence>MSKISCYDLTFLNKTRNLPERNVINVSSAPNMKLQVEVMNLEENPMYISMLVSYQCLQIHFPMTFLNEEKSVFKNLAGD</sequence>
<dbReference type="EMBL" id="CVRI01000063">
    <property type="protein sequence ID" value="CRL04822.1"/>
    <property type="molecule type" value="Genomic_DNA"/>
</dbReference>
<organism evidence="1 2">
    <name type="scientific">Clunio marinus</name>
    <dbReference type="NCBI Taxonomy" id="568069"/>
    <lineage>
        <taxon>Eukaryota</taxon>
        <taxon>Metazoa</taxon>
        <taxon>Ecdysozoa</taxon>
        <taxon>Arthropoda</taxon>
        <taxon>Hexapoda</taxon>
        <taxon>Insecta</taxon>
        <taxon>Pterygota</taxon>
        <taxon>Neoptera</taxon>
        <taxon>Endopterygota</taxon>
        <taxon>Diptera</taxon>
        <taxon>Nematocera</taxon>
        <taxon>Chironomoidea</taxon>
        <taxon>Chironomidae</taxon>
        <taxon>Clunio</taxon>
    </lineage>
</organism>
<keyword evidence="2" id="KW-1185">Reference proteome</keyword>
<evidence type="ECO:0000313" key="1">
    <source>
        <dbReference type="EMBL" id="CRL04822.1"/>
    </source>
</evidence>
<proteinExistence type="predicted"/>
<accession>A0A1J1J081</accession>
<reference evidence="1 2" key="1">
    <citation type="submission" date="2015-04" db="EMBL/GenBank/DDBJ databases">
        <authorList>
            <person name="Syromyatnikov M.Y."/>
            <person name="Popov V.N."/>
        </authorList>
    </citation>
    <scope>NUCLEOTIDE SEQUENCE [LARGE SCALE GENOMIC DNA]</scope>
</reference>
<protein>
    <submittedName>
        <fullName evidence="1">CLUMA_CG017875, isoform A</fullName>
    </submittedName>
</protein>
<dbReference type="AlphaFoldDB" id="A0A1J1J081"/>
<dbReference type="Proteomes" id="UP000183832">
    <property type="component" value="Unassembled WGS sequence"/>
</dbReference>